<dbReference type="InterPro" id="IPR006094">
    <property type="entry name" value="Oxid_FAD_bind_N"/>
</dbReference>
<dbReference type="PROSITE" id="PS51387">
    <property type="entry name" value="FAD_PCMH"/>
    <property type="match status" value="1"/>
</dbReference>
<dbReference type="SUPFAM" id="SSF56176">
    <property type="entry name" value="FAD-binding/transporter-associated domain-like"/>
    <property type="match status" value="1"/>
</dbReference>
<gene>
    <name evidence="4" type="primary">glcE</name>
    <name evidence="4" type="ORF">EXZ61_20955</name>
</gene>
<evidence type="ECO:0000313" key="4">
    <source>
        <dbReference type="EMBL" id="QDL56911.1"/>
    </source>
</evidence>
<evidence type="ECO:0000256" key="2">
    <source>
        <dbReference type="ARBA" id="ARBA00022827"/>
    </source>
</evidence>
<protein>
    <submittedName>
        <fullName evidence="4">Glycolate oxidase subunit GlcE</fullName>
        <ecNumber evidence="4">1.1.99.14</ecNumber>
    </submittedName>
</protein>
<dbReference type="InterPro" id="IPR016166">
    <property type="entry name" value="FAD-bd_PCMH"/>
</dbReference>
<keyword evidence="2" id="KW-0274">FAD</keyword>
<dbReference type="SUPFAM" id="SSF55103">
    <property type="entry name" value="FAD-linked oxidases, C-terminal domain"/>
    <property type="match status" value="1"/>
</dbReference>
<dbReference type="EC" id="1.1.99.14" evidence="4"/>
<reference evidence="5" key="1">
    <citation type="submission" date="2019-02" db="EMBL/GenBank/DDBJ databases">
        <title>Complete genome sequence of Rhodoferax sp. Gr-4.</title>
        <authorList>
            <person name="Jin L."/>
        </authorList>
    </citation>
    <scope>NUCLEOTIDE SEQUENCE [LARGE SCALE GENOMIC DNA]</scope>
    <source>
        <strain evidence="5">Gr-4</strain>
    </source>
</reference>
<accession>A0A515EW58</accession>
<dbReference type="Proteomes" id="UP000317365">
    <property type="component" value="Chromosome"/>
</dbReference>
<evidence type="ECO:0000313" key="5">
    <source>
        <dbReference type="Proteomes" id="UP000317365"/>
    </source>
</evidence>
<organism evidence="4 5">
    <name type="scientific">Rhodoferax aquaticus</name>
    <dbReference type="NCBI Taxonomy" id="2527691"/>
    <lineage>
        <taxon>Bacteria</taxon>
        <taxon>Pseudomonadati</taxon>
        <taxon>Pseudomonadota</taxon>
        <taxon>Betaproteobacteria</taxon>
        <taxon>Burkholderiales</taxon>
        <taxon>Comamonadaceae</taxon>
        <taxon>Rhodoferax</taxon>
    </lineage>
</organism>
<dbReference type="PANTHER" id="PTHR11748:SF103">
    <property type="entry name" value="GLYCOLATE OXIDASE SUBUNIT GLCE"/>
    <property type="match status" value="1"/>
</dbReference>
<evidence type="ECO:0000256" key="1">
    <source>
        <dbReference type="ARBA" id="ARBA00022630"/>
    </source>
</evidence>
<proteinExistence type="predicted"/>
<dbReference type="PANTHER" id="PTHR11748">
    <property type="entry name" value="D-LACTATE DEHYDROGENASE"/>
    <property type="match status" value="1"/>
</dbReference>
<dbReference type="KEGG" id="rhg:EXZ61_20955"/>
<keyword evidence="5" id="KW-1185">Reference proteome</keyword>
<dbReference type="Pfam" id="PF01565">
    <property type="entry name" value="FAD_binding_4"/>
    <property type="match status" value="1"/>
</dbReference>
<sequence>MDSGLALIRQQIQDAVAAKTPLRIRGGGTKDFYGNTLKGVVLDTHVLSGVLAYAPSELVVTVGAGTPLHELEALLAEHGQCLPFEPPHFRWSQARDATSQATVGGMVAAGLAGPARANAGGVRDYVLGLEMVNGRGEHLTFGGQVMKNVAGYDVSRLMVGAMGTLGLITSVSLKVLPVAPAHATLVFDMDQTAALEQLHRWGAQPLPLNASRWQTAEGVHGANAAPAGTLHLRLAGAVAAVEAACTQLLAQIPGQRLDATVADAQWAAVRNQTAAFFERPSPEHALWRVSVPQTAPVLPWDGAQLVEWHGGLRWVWVRPEAASPLQAWATQQGGNAMQFVAANPVFMGAEDQFASKNVAEMGISRALKASFDPHGVFNPGRLFADF</sequence>
<keyword evidence="1" id="KW-0285">Flavoprotein</keyword>
<evidence type="ECO:0000259" key="3">
    <source>
        <dbReference type="PROSITE" id="PS51387"/>
    </source>
</evidence>
<dbReference type="AlphaFoldDB" id="A0A515EW58"/>
<dbReference type="EMBL" id="CP036282">
    <property type="protein sequence ID" value="QDL56911.1"/>
    <property type="molecule type" value="Genomic_DNA"/>
</dbReference>
<dbReference type="NCBIfam" id="NF008439">
    <property type="entry name" value="PRK11282.1"/>
    <property type="match status" value="1"/>
</dbReference>
<dbReference type="InterPro" id="IPR016164">
    <property type="entry name" value="FAD-linked_Oxase-like_C"/>
</dbReference>
<name>A0A515EW58_9BURK</name>
<dbReference type="GO" id="GO:0019154">
    <property type="term" value="F:glycolate dehydrogenase activity"/>
    <property type="evidence" value="ECO:0007669"/>
    <property type="project" value="UniProtKB-EC"/>
</dbReference>
<keyword evidence="4" id="KW-0560">Oxidoreductase</keyword>
<feature type="domain" description="FAD-binding PCMH-type" evidence="3">
    <location>
        <begin position="1"/>
        <end position="178"/>
    </location>
</feature>
<reference evidence="5" key="2">
    <citation type="journal article" date="2020" name="Int. J. Syst. Evol. Microbiol.">
        <title>Genomic insights into a novel species Rhodoferax aquaticus sp. nov., isolated from freshwater.</title>
        <authorList>
            <person name="Li T."/>
            <person name="Zhuo Y."/>
            <person name="Jin C.Z."/>
            <person name="Wu X."/>
            <person name="Ko S.R."/>
            <person name="Jin F.J."/>
            <person name="Ahn C.Y."/>
            <person name="Oh H.M."/>
            <person name="Lee H.G."/>
            <person name="Jin L."/>
        </authorList>
    </citation>
    <scope>NUCLEOTIDE SEQUENCE [LARGE SCALE GENOMIC DNA]</scope>
    <source>
        <strain evidence="5">Gr-4</strain>
    </source>
</reference>
<dbReference type="Gene3D" id="3.30.465.10">
    <property type="match status" value="1"/>
</dbReference>
<dbReference type="InterPro" id="IPR036318">
    <property type="entry name" value="FAD-bd_PCMH-like_sf"/>
</dbReference>
<dbReference type="GO" id="GO:0071949">
    <property type="term" value="F:FAD binding"/>
    <property type="evidence" value="ECO:0007669"/>
    <property type="project" value="InterPro"/>
</dbReference>
<dbReference type="InterPro" id="IPR016169">
    <property type="entry name" value="FAD-bd_PCMH_sub2"/>
</dbReference>